<keyword evidence="5" id="KW-0235">DNA replication</keyword>
<evidence type="ECO:0000256" key="9">
    <source>
        <dbReference type="ARBA" id="ARBA00022840"/>
    </source>
</evidence>
<feature type="compositionally biased region" description="Low complexity" evidence="12">
    <location>
        <begin position="549"/>
        <end position="558"/>
    </location>
</feature>
<dbReference type="Gene3D" id="1.10.8.60">
    <property type="match status" value="1"/>
</dbReference>
<gene>
    <name evidence="14" type="primary">dnaX</name>
    <name evidence="14" type="ORF">ACFOUO_10335</name>
</gene>
<feature type="domain" description="AAA+ ATPase" evidence="13">
    <location>
        <begin position="37"/>
        <end position="179"/>
    </location>
</feature>
<evidence type="ECO:0000259" key="13">
    <source>
        <dbReference type="SMART" id="SM00382"/>
    </source>
</evidence>
<feature type="compositionally biased region" description="Basic and acidic residues" evidence="12">
    <location>
        <begin position="566"/>
        <end position="583"/>
    </location>
</feature>
<dbReference type="Gene3D" id="1.20.272.10">
    <property type="match status" value="1"/>
</dbReference>
<sequence>MSYRALYRVWRPQRFEDLVGQEHVTKTLKNALDEGHFSHAYLFSGSRGTGKTSAAKIMAKAVNCLRGPAPEPCNECETCRKITDGALMDVVEIDAASNRGVDEIRDLRDKVKYAPSEGRYKVYIVDEVHMLTTEAFNALLKTLEEPPAHVIFILATTEPHKLPSTILSRCQRFAFRRIAMGAMLAHLRSICDSQGVKADDAALAAIAQKADGGMRDALSLLDQVLAFSGDQVDEGSVLAVTGSVSRQALAEIMESILRQDASGALDSMDRLLTEGLEAERMVQDLIHLSRDLLLLLAAPELDEVANRISSYDSWTHLSEESTVDNLGWMLDTLIEAQQKMKWASQPRILLEMTIVRLCKLPENEASKPQPTGNGENEAIALLQKRVDQLEKRLAERNQEPVPPSPRIAKEVDSGAFPSAESRSPGKRKEQRGGGASRVPAFLKQSSAEHLKQAKQHWPELLAKVKERKITVHAWLIDGEPVAASPDGVLVAFKNAIHRETTEKEANKSLIQQILGELFGSPQELVTVMRAEWEQYRASEEVSATREQPSASVSASSSAKEQEDEDPVRRAVDLFGKDLIEITD</sequence>
<dbReference type="GO" id="GO:0003887">
    <property type="term" value="F:DNA-directed DNA polymerase activity"/>
    <property type="evidence" value="ECO:0007669"/>
    <property type="project" value="UniProtKB-EC"/>
</dbReference>
<keyword evidence="7" id="KW-0547">Nucleotide-binding</keyword>
<dbReference type="CDD" id="cd00009">
    <property type="entry name" value="AAA"/>
    <property type="match status" value="1"/>
</dbReference>
<keyword evidence="15" id="KW-1185">Reference proteome</keyword>
<reference evidence="15" key="1">
    <citation type="journal article" date="2019" name="Int. J. Syst. Evol. Microbiol.">
        <title>The Global Catalogue of Microorganisms (GCM) 10K type strain sequencing project: providing services to taxonomists for standard genome sequencing and annotation.</title>
        <authorList>
            <consortium name="The Broad Institute Genomics Platform"/>
            <consortium name="The Broad Institute Genome Sequencing Center for Infectious Disease"/>
            <person name="Wu L."/>
            <person name="Ma J."/>
        </authorList>
    </citation>
    <scope>NUCLEOTIDE SEQUENCE [LARGE SCALE GENOMIC DNA]</scope>
    <source>
        <strain evidence="15">IBRC-M 10813</strain>
    </source>
</reference>
<keyword evidence="4 14" id="KW-0548">Nucleotidyltransferase</keyword>
<comment type="catalytic activity">
    <reaction evidence="11">
        <text>DNA(n) + a 2'-deoxyribonucleoside 5'-triphosphate = DNA(n+1) + diphosphate</text>
        <dbReference type="Rhea" id="RHEA:22508"/>
        <dbReference type="Rhea" id="RHEA-COMP:17339"/>
        <dbReference type="Rhea" id="RHEA-COMP:17340"/>
        <dbReference type="ChEBI" id="CHEBI:33019"/>
        <dbReference type="ChEBI" id="CHEBI:61560"/>
        <dbReference type="ChEBI" id="CHEBI:173112"/>
        <dbReference type="EC" id="2.7.7.7"/>
    </reaction>
</comment>
<dbReference type="RefSeq" id="WP_380705546.1">
    <property type="nucleotide sequence ID" value="NZ_JBHSAP010000015.1"/>
</dbReference>
<evidence type="ECO:0000256" key="5">
    <source>
        <dbReference type="ARBA" id="ARBA00022705"/>
    </source>
</evidence>
<dbReference type="InterPro" id="IPR045085">
    <property type="entry name" value="HLD_clamp_pol_III_gamma_tau"/>
</dbReference>
<dbReference type="SUPFAM" id="SSF52540">
    <property type="entry name" value="P-loop containing nucleoside triphosphate hydrolases"/>
    <property type="match status" value="1"/>
</dbReference>
<keyword evidence="3 14" id="KW-0808">Transferase</keyword>
<evidence type="ECO:0000256" key="10">
    <source>
        <dbReference type="ARBA" id="ARBA00022932"/>
    </source>
</evidence>
<feature type="region of interest" description="Disordered" evidence="12">
    <location>
        <begin position="538"/>
        <end position="583"/>
    </location>
</feature>
<keyword evidence="9" id="KW-0067">ATP-binding</keyword>
<evidence type="ECO:0000256" key="8">
    <source>
        <dbReference type="ARBA" id="ARBA00022833"/>
    </source>
</evidence>
<dbReference type="InterPro" id="IPR012763">
    <property type="entry name" value="DNA_pol_III_sug/sutau_N"/>
</dbReference>
<accession>A0ABV8JH13</accession>
<evidence type="ECO:0000256" key="6">
    <source>
        <dbReference type="ARBA" id="ARBA00022723"/>
    </source>
</evidence>
<dbReference type="Pfam" id="PF20964">
    <property type="entry name" value="DnaX_C"/>
    <property type="match status" value="1"/>
</dbReference>
<keyword evidence="10" id="KW-0239">DNA-directed DNA polymerase</keyword>
<dbReference type="SMART" id="SM00382">
    <property type="entry name" value="AAA"/>
    <property type="match status" value="1"/>
</dbReference>
<dbReference type="InterPro" id="IPR048448">
    <property type="entry name" value="DnaX-like_C"/>
</dbReference>
<keyword evidence="6" id="KW-0479">Metal-binding</keyword>
<dbReference type="InterPro" id="IPR022754">
    <property type="entry name" value="DNA_pol_III_gamma-3"/>
</dbReference>
<dbReference type="SUPFAM" id="SSF48019">
    <property type="entry name" value="post-AAA+ oligomerization domain-like"/>
    <property type="match status" value="1"/>
</dbReference>
<dbReference type="Gene3D" id="3.40.50.300">
    <property type="entry name" value="P-loop containing nucleotide triphosphate hydrolases"/>
    <property type="match status" value="1"/>
</dbReference>
<evidence type="ECO:0000256" key="3">
    <source>
        <dbReference type="ARBA" id="ARBA00022679"/>
    </source>
</evidence>
<name>A0ABV8JH13_9BACL</name>
<dbReference type="Pfam" id="PF12169">
    <property type="entry name" value="DNA_pol3_gamma3"/>
    <property type="match status" value="1"/>
</dbReference>
<evidence type="ECO:0000256" key="7">
    <source>
        <dbReference type="ARBA" id="ARBA00022741"/>
    </source>
</evidence>
<comment type="caution">
    <text evidence="14">The sequence shown here is derived from an EMBL/GenBank/DDBJ whole genome shotgun (WGS) entry which is preliminary data.</text>
</comment>
<organism evidence="14 15">
    <name type="scientific">Salinithrix halophila</name>
    <dbReference type="NCBI Taxonomy" id="1485204"/>
    <lineage>
        <taxon>Bacteria</taxon>
        <taxon>Bacillati</taxon>
        <taxon>Bacillota</taxon>
        <taxon>Bacilli</taxon>
        <taxon>Bacillales</taxon>
        <taxon>Thermoactinomycetaceae</taxon>
        <taxon>Salinithrix</taxon>
    </lineage>
</organism>
<evidence type="ECO:0000256" key="2">
    <source>
        <dbReference type="ARBA" id="ARBA00012417"/>
    </source>
</evidence>
<evidence type="ECO:0000313" key="14">
    <source>
        <dbReference type="EMBL" id="MFC4077197.1"/>
    </source>
</evidence>
<dbReference type="PANTHER" id="PTHR11669">
    <property type="entry name" value="REPLICATION FACTOR C / DNA POLYMERASE III GAMMA-TAU SUBUNIT"/>
    <property type="match status" value="1"/>
</dbReference>
<comment type="similarity">
    <text evidence="1">Belongs to the DnaX/STICHEL family.</text>
</comment>
<dbReference type="PANTHER" id="PTHR11669:SF0">
    <property type="entry name" value="PROTEIN STICHEL-LIKE 2"/>
    <property type="match status" value="1"/>
</dbReference>
<evidence type="ECO:0000256" key="11">
    <source>
        <dbReference type="ARBA" id="ARBA00049244"/>
    </source>
</evidence>
<dbReference type="InterPro" id="IPR003593">
    <property type="entry name" value="AAA+_ATPase"/>
</dbReference>
<proteinExistence type="inferred from homology"/>
<evidence type="ECO:0000256" key="4">
    <source>
        <dbReference type="ARBA" id="ARBA00022695"/>
    </source>
</evidence>
<dbReference type="NCBIfam" id="TIGR02397">
    <property type="entry name" value="dnaX_nterm"/>
    <property type="match status" value="1"/>
</dbReference>
<evidence type="ECO:0000313" key="15">
    <source>
        <dbReference type="Proteomes" id="UP001595843"/>
    </source>
</evidence>
<dbReference type="Pfam" id="PF22608">
    <property type="entry name" value="DNAX_ATPase_lid"/>
    <property type="match status" value="1"/>
</dbReference>
<dbReference type="InterPro" id="IPR050238">
    <property type="entry name" value="DNA_Rep/Repair_Clamp_Loader"/>
</dbReference>
<dbReference type="Proteomes" id="UP001595843">
    <property type="component" value="Unassembled WGS sequence"/>
</dbReference>
<feature type="region of interest" description="Disordered" evidence="12">
    <location>
        <begin position="394"/>
        <end position="437"/>
    </location>
</feature>
<dbReference type="EMBL" id="JBHSAP010000015">
    <property type="protein sequence ID" value="MFC4077197.1"/>
    <property type="molecule type" value="Genomic_DNA"/>
</dbReference>
<dbReference type="InterPro" id="IPR008921">
    <property type="entry name" value="DNA_pol3_clamp-load_cplx_C"/>
</dbReference>
<dbReference type="EC" id="2.7.7.7" evidence="2"/>
<dbReference type="NCBIfam" id="NF004046">
    <property type="entry name" value="PRK05563.1"/>
    <property type="match status" value="1"/>
</dbReference>
<dbReference type="InterPro" id="IPR027417">
    <property type="entry name" value="P-loop_NTPase"/>
</dbReference>
<protein>
    <recommendedName>
        <fullName evidence="2">DNA-directed DNA polymerase</fullName>
        <ecNumber evidence="2">2.7.7.7</ecNumber>
    </recommendedName>
</protein>
<evidence type="ECO:0000256" key="1">
    <source>
        <dbReference type="ARBA" id="ARBA00006360"/>
    </source>
</evidence>
<evidence type="ECO:0000256" key="12">
    <source>
        <dbReference type="SAM" id="MobiDB-lite"/>
    </source>
</evidence>
<keyword evidence="8" id="KW-0862">Zinc</keyword>
<dbReference type="Pfam" id="PF13177">
    <property type="entry name" value="DNA_pol3_delta2"/>
    <property type="match status" value="1"/>
</dbReference>